<dbReference type="RefSeq" id="WP_173313850.1">
    <property type="nucleotide sequence ID" value="NZ_BAAAUE010000014.1"/>
</dbReference>
<feature type="domain" description="Metallo-beta-lactamase" evidence="1">
    <location>
        <begin position="39"/>
        <end position="204"/>
    </location>
</feature>
<evidence type="ECO:0000313" key="3">
    <source>
        <dbReference type="EMBL" id="NYE41570.1"/>
    </source>
</evidence>
<dbReference type="EMBL" id="BLWC01000001">
    <property type="protein sequence ID" value="GFM97935.1"/>
    <property type="molecule type" value="Genomic_DNA"/>
</dbReference>
<dbReference type="InterPro" id="IPR036388">
    <property type="entry name" value="WH-like_DNA-bd_sf"/>
</dbReference>
<dbReference type="EMBL" id="JACCCF010000001">
    <property type="protein sequence ID" value="NYE41570.1"/>
    <property type="molecule type" value="Genomic_DNA"/>
</dbReference>
<evidence type="ECO:0000259" key="1">
    <source>
        <dbReference type="SMART" id="SM00849"/>
    </source>
</evidence>
<dbReference type="PANTHER" id="PTHR23131:SF0">
    <property type="entry name" value="ENDORIBONUCLEASE LACTB2"/>
    <property type="match status" value="1"/>
</dbReference>
<dbReference type="GO" id="GO:0016787">
    <property type="term" value="F:hydrolase activity"/>
    <property type="evidence" value="ECO:0007669"/>
    <property type="project" value="UniProtKB-KW"/>
</dbReference>
<dbReference type="SMART" id="SM00849">
    <property type="entry name" value="Lactamase_B"/>
    <property type="match status" value="1"/>
</dbReference>
<keyword evidence="2" id="KW-0378">Hydrolase</keyword>
<proteinExistence type="predicted"/>
<dbReference type="Proteomes" id="UP000498980">
    <property type="component" value="Unassembled WGS sequence"/>
</dbReference>
<dbReference type="InterPro" id="IPR041516">
    <property type="entry name" value="LACTB2_WH"/>
</dbReference>
<dbReference type="InterPro" id="IPR050662">
    <property type="entry name" value="Sec-metab_biosynth-thioest"/>
</dbReference>
<dbReference type="InterPro" id="IPR001279">
    <property type="entry name" value="Metallo-B-lactamas"/>
</dbReference>
<evidence type="ECO:0000313" key="4">
    <source>
        <dbReference type="Proteomes" id="UP000498980"/>
    </source>
</evidence>
<dbReference type="Gene3D" id="3.60.15.10">
    <property type="entry name" value="Ribonuclease Z/Hydroxyacylglutathione hydrolase-like"/>
    <property type="match status" value="1"/>
</dbReference>
<dbReference type="Pfam" id="PF17778">
    <property type="entry name" value="WHD_BLACT"/>
    <property type="match status" value="1"/>
</dbReference>
<evidence type="ECO:0000313" key="2">
    <source>
        <dbReference type="EMBL" id="GFM97935.1"/>
    </source>
</evidence>
<dbReference type="InterPro" id="IPR036866">
    <property type="entry name" value="RibonucZ/Hydroxyglut_hydro"/>
</dbReference>
<gene>
    <name evidence="3" type="ORF">HEB29_002581</name>
    <name evidence="2" type="ORF">Sfulv_27460</name>
</gene>
<reference evidence="3 5" key="2">
    <citation type="submission" date="2020-07" db="EMBL/GenBank/DDBJ databases">
        <title>Sequencing the genomes of 1000 actinobacteria strains.</title>
        <authorList>
            <person name="Klenk H.-P."/>
        </authorList>
    </citation>
    <scope>NUCLEOTIDE SEQUENCE [LARGE SCALE GENOMIC DNA]</scope>
    <source>
        <strain evidence="3 5">DSM 41455</strain>
    </source>
</reference>
<sequence>MSDAAALPGQPRGGVLSGPATTRTVNVLAPNASVMTLDGTNTWIVAEPDSGLAVVIDPGPLDEGHLRAVIETAERAGRRVALTLLTHGHADHAEGAARFAELTRTKVRALDAALRLGDEGLGAGDVITTGGLELRVVPTPGHTADSLSFHLPADGAVLTGDTVLGRGTSMVAHPDGRLGDYLDSLRRLRSLAVDDGVHTVLPGHGPVLEDAQGAIEFYLAHRAHRMAQVETAVESGHRSPSQVVAHVYADVDRSLWPAAELSVRAQLEYLTEHGLI</sequence>
<accession>A0A7J0C5X9</accession>
<protein>
    <submittedName>
        <fullName evidence="3">Glyoxylase-like metal-dependent hydrolase (Beta-lactamase superfamily II)</fullName>
    </submittedName>
    <submittedName>
        <fullName evidence="2">MBL fold metallo-hydrolase</fullName>
    </submittedName>
</protein>
<dbReference type="PANTHER" id="PTHR23131">
    <property type="entry name" value="ENDORIBONUCLEASE LACTB2"/>
    <property type="match status" value="1"/>
</dbReference>
<name>A0A7J0C5X9_9ACTN</name>
<keyword evidence="4" id="KW-1185">Reference proteome</keyword>
<reference evidence="2 4" key="1">
    <citation type="submission" date="2020-05" db="EMBL/GenBank/DDBJ databases">
        <title>Whole genome shotgun sequence of Streptomyces fulvorobeus NBRC 15897.</title>
        <authorList>
            <person name="Komaki H."/>
            <person name="Tamura T."/>
        </authorList>
    </citation>
    <scope>NUCLEOTIDE SEQUENCE [LARGE SCALE GENOMIC DNA]</scope>
    <source>
        <strain evidence="2 4">NBRC 15897</strain>
    </source>
</reference>
<dbReference type="Proteomes" id="UP000530403">
    <property type="component" value="Unassembled WGS sequence"/>
</dbReference>
<comment type="caution">
    <text evidence="2">The sequence shown here is derived from an EMBL/GenBank/DDBJ whole genome shotgun (WGS) entry which is preliminary data.</text>
</comment>
<dbReference type="Gene3D" id="1.10.10.10">
    <property type="entry name" value="Winged helix-like DNA-binding domain superfamily/Winged helix DNA-binding domain"/>
    <property type="match status" value="1"/>
</dbReference>
<organism evidence="2 4">
    <name type="scientific">Streptomyces fulvorobeus</name>
    <dbReference type="NCBI Taxonomy" id="284028"/>
    <lineage>
        <taxon>Bacteria</taxon>
        <taxon>Bacillati</taxon>
        <taxon>Actinomycetota</taxon>
        <taxon>Actinomycetes</taxon>
        <taxon>Kitasatosporales</taxon>
        <taxon>Streptomycetaceae</taxon>
        <taxon>Streptomyces</taxon>
    </lineage>
</organism>
<dbReference type="CDD" id="cd16278">
    <property type="entry name" value="metallo-hydrolase-like_MBL-fold"/>
    <property type="match status" value="1"/>
</dbReference>
<evidence type="ECO:0000313" key="5">
    <source>
        <dbReference type="Proteomes" id="UP000530403"/>
    </source>
</evidence>
<dbReference type="Pfam" id="PF00753">
    <property type="entry name" value="Lactamase_B"/>
    <property type="match status" value="1"/>
</dbReference>
<dbReference type="AlphaFoldDB" id="A0A7J0C5X9"/>
<dbReference type="SUPFAM" id="SSF56281">
    <property type="entry name" value="Metallo-hydrolase/oxidoreductase"/>
    <property type="match status" value="1"/>
</dbReference>